<dbReference type="Gene3D" id="3.40.50.300">
    <property type="entry name" value="P-loop containing nucleotide triphosphate hydrolases"/>
    <property type="match status" value="1"/>
</dbReference>
<keyword evidence="2" id="KW-1185">Reference proteome</keyword>
<name>A0A2H4P7L9_9CAUD</name>
<evidence type="ECO:0000313" key="2">
    <source>
        <dbReference type="Proteomes" id="UP000240374"/>
    </source>
</evidence>
<dbReference type="EMBL" id="MG018929">
    <property type="protein sequence ID" value="ATW58182.1"/>
    <property type="molecule type" value="Genomic_DNA"/>
</dbReference>
<reference evidence="1" key="1">
    <citation type="submission" date="2018-04" db="EMBL/GenBank/DDBJ databases">
        <authorList>
            <person name="Djurhuus A.M."/>
            <person name="Carstens A.B."/>
            <person name="Hansen L.H."/>
        </authorList>
    </citation>
    <scope>NUCLEOTIDE SEQUENCE</scope>
</reference>
<accession>A0A2H4P7L9</accession>
<protein>
    <recommendedName>
        <fullName evidence="3">Deoxynucleoside monophosphate kinase</fullName>
    </recommendedName>
</protein>
<organism evidence="1 2">
    <name type="scientific">Pseudomonas phage uligo</name>
    <dbReference type="NCBI Taxonomy" id="2048979"/>
    <lineage>
        <taxon>Viruses</taxon>
        <taxon>Duplodnaviria</taxon>
        <taxon>Heunggongvirae</taxon>
        <taxon>Uroviricota</taxon>
        <taxon>Caudoviricetes</taxon>
        <taxon>Autographivirales</taxon>
        <taxon>Autosignataviridae</taxon>
        <taxon>Colwellvirinae</taxon>
        <taxon>Uliginvirus</taxon>
        <taxon>Uliginvirus uligo</taxon>
    </lineage>
</organism>
<sequence>MFIIGMHGPKRSGKDFGATILIQALQDKGFNVHRDSFARNLRELAVAVTNRPPQAFDQDKDRRGTFGWGTDTLLMGLRLLGHGPQGDNLTATQIGEWQHRWLSAIVQEQETQAGLSPITARLTPDGDMELVCTGRDILIILGQAARRISVSFWTDALAEDLKATQQPDTIVVLTDVRPENEASFCDFVVTIENPRTEFNNSATEKPLPDHLVHARVTNPGNETYGYAIKSVAEHVAQLVKGRSLMTPQMYSRTFLRGF</sequence>
<dbReference type="Proteomes" id="UP000240374">
    <property type="component" value="Segment"/>
</dbReference>
<proteinExistence type="predicted"/>
<dbReference type="InterPro" id="IPR027417">
    <property type="entry name" value="P-loop_NTPase"/>
</dbReference>
<evidence type="ECO:0008006" key="3">
    <source>
        <dbReference type="Google" id="ProtNLM"/>
    </source>
</evidence>
<evidence type="ECO:0000313" key="1">
    <source>
        <dbReference type="EMBL" id="ATW58182.1"/>
    </source>
</evidence>